<evidence type="ECO:0000313" key="2">
    <source>
        <dbReference type="Proteomes" id="UP000095282"/>
    </source>
</evidence>
<sequence length="392" mass="45117">MDKIRQEVGEKNEADAEKQYQALIRQMRDSRPGKIEEHIQRESELHLMTLKKIDEGKQTLTNKVDEMKAAEALEHEKRKEELHEKLGLRLAAASNKCDIVTQATLDNLEGAIEKLKQEIQQLEIENSNCYEKKVELEVQLKQRNFAEVDEKKDKYEEEAQKTAEAVYQLTADQLKEEQMMLAEERTEKKKNAAALIAAVENDLVEQRKVGNATLLIKKSTEESKNRRQINSKISTVRDFKRDMEESYRKVIGVLDAPPDQYEKLTRKRKRAADNELTRFSEILVSTDRKLSEIEENLAILELAGVEMGAITRAIKTQISSFSRIISGLQMILSLEGVPMDETKSMDFTAAKEELFKQINQMELINEKRGELRQCIENLHDETTPVVELAIEN</sequence>
<protein>
    <submittedName>
        <fullName evidence="3">Coiled-coil domain-containing protein 22 homolog</fullName>
    </submittedName>
</protein>
<organism evidence="2 3">
    <name type="scientific">Caenorhabditis tropicalis</name>
    <dbReference type="NCBI Taxonomy" id="1561998"/>
    <lineage>
        <taxon>Eukaryota</taxon>
        <taxon>Metazoa</taxon>
        <taxon>Ecdysozoa</taxon>
        <taxon>Nematoda</taxon>
        <taxon>Chromadorea</taxon>
        <taxon>Rhabditida</taxon>
        <taxon>Rhabditina</taxon>
        <taxon>Rhabditomorpha</taxon>
        <taxon>Rhabditoidea</taxon>
        <taxon>Rhabditidae</taxon>
        <taxon>Peloderinae</taxon>
        <taxon>Caenorhabditis</taxon>
    </lineage>
</organism>
<reference evidence="3" key="1">
    <citation type="submission" date="2016-11" db="UniProtKB">
        <authorList>
            <consortium name="WormBaseParasite"/>
        </authorList>
    </citation>
    <scope>IDENTIFICATION</scope>
</reference>
<keyword evidence="1" id="KW-0175">Coiled coil</keyword>
<feature type="coiled-coil region" evidence="1">
    <location>
        <begin position="105"/>
        <end position="191"/>
    </location>
</feature>
<dbReference type="WBParaSite" id="Csp11.Scaffold37.g185.t1">
    <property type="protein sequence ID" value="Csp11.Scaffold37.g185.t1"/>
    <property type="gene ID" value="Csp11.Scaffold37.g185"/>
</dbReference>
<dbReference type="STRING" id="1561998.A0A1I7SZ07"/>
<name>A0A1I7SZ07_9PELO</name>
<accession>A0A1I7SZ07</accession>
<proteinExistence type="predicted"/>
<dbReference type="AlphaFoldDB" id="A0A1I7SZ07"/>
<evidence type="ECO:0000256" key="1">
    <source>
        <dbReference type="SAM" id="Coils"/>
    </source>
</evidence>
<evidence type="ECO:0000313" key="3">
    <source>
        <dbReference type="WBParaSite" id="Csp11.Scaffold37.g185.t1"/>
    </source>
</evidence>
<dbReference type="Proteomes" id="UP000095282">
    <property type="component" value="Unplaced"/>
</dbReference>
<dbReference type="eggNOG" id="ENOG502TFJA">
    <property type="taxonomic scope" value="Eukaryota"/>
</dbReference>
<keyword evidence="2" id="KW-1185">Reference proteome</keyword>